<dbReference type="InterPro" id="IPR013762">
    <property type="entry name" value="Integrase-like_cat_sf"/>
</dbReference>
<name>V9FU12_PHYNI</name>
<evidence type="ECO:0000313" key="4">
    <source>
        <dbReference type="EMBL" id="ETI54985.1"/>
    </source>
</evidence>
<dbReference type="InterPro" id="IPR011010">
    <property type="entry name" value="DNA_brk_join_enz"/>
</dbReference>
<dbReference type="GO" id="GO:0006310">
    <property type="term" value="P:DNA recombination"/>
    <property type="evidence" value="ECO:0007669"/>
    <property type="project" value="UniProtKB-KW"/>
</dbReference>
<dbReference type="Proteomes" id="UP000018721">
    <property type="component" value="Unassembled WGS sequence"/>
</dbReference>
<keyword evidence="1" id="KW-0238">DNA-binding</keyword>
<dbReference type="GO" id="GO:0015074">
    <property type="term" value="P:DNA integration"/>
    <property type="evidence" value="ECO:0007669"/>
    <property type="project" value="InterPro"/>
</dbReference>
<dbReference type="EMBL" id="ANIZ01000395">
    <property type="protein sequence ID" value="ETI54985.1"/>
    <property type="molecule type" value="Genomic_DNA"/>
</dbReference>
<dbReference type="HOGENOM" id="CLU_073478_0_0_1"/>
<evidence type="ECO:0000313" key="5">
    <source>
        <dbReference type="Proteomes" id="UP000018721"/>
    </source>
</evidence>
<protein>
    <recommendedName>
        <fullName evidence="6">Tyr recombinase domain-containing protein</fullName>
    </recommendedName>
</protein>
<proteinExistence type="predicted"/>
<dbReference type="Gene3D" id="1.10.443.10">
    <property type="entry name" value="Intergrase catalytic core"/>
    <property type="match status" value="1"/>
</dbReference>
<evidence type="ECO:0000256" key="3">
    <source>
        <dbReference type="SAM" id="MobiDB-lite"/>
    </source>
</evidence>
<evidence type="ECO:0000256" key="2">
    <source>
        <dbReference type="ARBA" id="ARBA00023172"/>
    </source>
</evidence>
<dbReference type="AlphaFoldDB" id="V9FU12"/>
<dbReference type="eggNOG" id="ENOG502SIU8">
    <property type="taxonomic scope" value="Eukaryota"/>
</dbReference>
<dbReference type="PANTHER" id="PTHR34605:SF3">
    <property type="entry name" value="P CELL-TYPE AGGLUTINATION PROTEIN MAP4-LIKE-RELATED"/>
    <property type="match status" value="1"/>
</dbReference>
<feature type="region of interest" description="Disordered" evidence="3">
    <location>
        <begin position="14"/>
        <end position="37"/>
    </location>
</feature>
<organism evidence="4 5">
    <name type="scientific">Phytophthora nicotianae P1569</name>
    <dbReference type="NCBI Taxonomy" id="1317065"/>
    <lineage>
        <taxon>Eukaryota</taxon>
        <taxon>Sar</taxon>
        <taxon>Stramenopiles</taxon>
        <taxon>Oomycota</taxon>
        <taxon>Peronosporomycetes</taxon>
        <taxon>Peronosporales</taxon>
        <taxon>Peronosporaceae</taxon>
        <taxon>Phytophthora</taxon>
    </lineage>
</organism>
<reference evidence="4 5" key="1">
    <citation type="submission" date="2013-11" db="EMBL/GenBank/DDBJ databases">
        <title>The Genome Sequence of Phytophthora parasitica P1569.</title>
        <authorList>
            <consortium name="The Broad Institute Genomics Platform"/>
            <person name="Russ C."/>
            <person name="Tyler B."/>
            <person name="Panabieres F."/>
            <person name="Shan W."/>
            <person name="Tripathy S."/>
            <person name="Grunwald N."/>
            <person name="Machado M."/>
            <person name="Johnson C.S."/>
            <person name="Arredondo F."/>
            <person name="Hong C."/>
            <person name="Coffey M."/>
            <person name="Young S.K."/>
            <person name="Zeng Q."/>
            <person name="Gargeya S."/>
            <person name="Fitzgerald M."/>
            <person name="Abouelleil A."/>
            <person name="Alvarado L."/>
            <person name="Chapman S.B."/>
            <person name="Gainer-Dewar J."/>
            <person name="Goldberg J."/>
            <person name="Griggs A."/>
            <person name="Gujja S."/>
            <person name="Hansen M."/>
            <person name="Howarth C."/>
            <person name="Imamovic A."/>
            <person name="Ireland A."/>
            <person name="Larimer J."/>
            <person name="McCowan C."/>
            <person name="Murphy C."/>
            <person name="Pearson M."/>
            <person name="Poon T.W."/>
            <person name="Priest M."/>
            <person name="Roberts A."/>
            <person name="Saif S."/>
            <person name="Shea T."/>
            <person name="Sykes S."/>
            <person name="Wortman J."/>
            <person name="Nusbaum C."/>
            <person name="Birren B."/>
        </authorList>
    </citation>
    <scope>NUCLEOTIDE SEQUENCE [LARGE SCALE GENOMIC DNA]</scope>
    <source>
        <strain evidence="4 5">P1569</strain>
    </source>
</reference>
<comment type="caution">
    <text evidence="4">The sequence shown here is derived from an EMBL/GenBank/DDBJ whole genome shotgun (WGS) entry which is preliminary data.</text>
</comment>
<keyword evidence="2" id="KW-0233">DNA recombination</keyword>
<dbReference type="SUPFAM" id="SSF56349">
    <property type="entry name" value="DNA breaking-rejoining enzymes"/>
    <property type="match status" value="1"/>
</dbReference>
<feature type="compositionally biased region" description="Polar residues" evidence="3">
    <location>
        <begin position="14"/>
        <end position="29"/>
    </location>
</feature>
<dbReference type="InterPro" id="IPR052925">
    <property type="entry name" value="Phage_Integrase-like_Recomb"/>
</dbReference>
<dbReference type="SUPFAM" id="SSF47823">
    <property type="entry name" value="lambda integrase-like, N-terminal domain"/>
    <property type="match status" value="1"/>
</dbReference>
<dbReference type="Gene3D" id="1.10.150.130">
    <property type="match status" value="1"/>
</dbReference>
<accession>V9FU12</accession>
<gene>
    <name evidence="4" type="ORF">F443_02288</name>
</gene>
<evidence type="ECO:0000256" key="1">
    <source>
        <dbReference type="ARBA" id="ARBA00023125"/>
    </source>
</evidence>
<dbReference type="GO" id="GO:0003677">
    <property type="term" value="F:DNA binding"/>
    <property type="evidence" value="ECO:0007669"/>
    <property type="project" value="UniProtKB-KW"/>
</dbReference>
<sequence>MLLDRQHLRNCVAQSPLQSKPGSATTPTNYRPAGSRASERLKEPLASLGAFLRAGALADSSLMHYQRYWHQWTTWCDWMQYPRWLSGTDLNANASQLGAFAVYLWRFGMNKTGTGNTYSTICAKLCAVRWYHRNNVGYDPGVDASHAILLRGIRRFTSPVTKQYPLSAHLLHEIFRKLDLKNARVRLLWGGLLLGYFFLLRRSEYLFIGNQHHAYVLKLNGISLYDEATRPCKASRAKRVRITLMGAKNNQFGREEVRYHDRSGDAVICPVLAARWVIKGARAFGTTPEQPALSTGYGTGISAKELATTIKMAVAACGMDPTGYSTHSVRIGGATALLNAGADRLAIKFMGRWLSSAFEEYPVLTADGSSGLSKLMC</sequence>
<keyword evidence="5" id="KW-1185">Reference proteome</keyword>
<dbReference type="OrthoDB" id="123514at2759"/>
<dbReference type="InterPro" id="IPR010998">
    <property type="entry name" value="Integrase_recombinase_N"/>
</dbReference>
<dbReference type="PANTHER" id="PTHR34605">
    <property type="entry name" value="PHAGE_INTEGRASE DOMAIN-CONTAINING PROTEIN"/>
    <property type="match status" value="1"/>
</dbReference>
<evidence type="ECO:0008006" key="6">
    <source>
        <dbReference type="Google" id="ProtNLM"/>
    </source>
</evidence>